<evidence type="ECO:0008006" key="4">
    <source>
        <dbReference type="Google" id="ProtNLM"/>
    </source>
</evidence>
<dbReference type="AlphaFoldDB" id="A0A511DNT7"/>
<evidence type="ECO:0000256" key="1">
    <source>
        <dbReference type="SAM" id="MobiDB-lite"/>
    </source>
</evidence>
<reference evidence="2 3" key="1">
    <citation type="submission" date="2019-07" db="EMBL/GenBank/DDBJ databases">
        <title>Whole genome shotgun sequence of Pseudonocardia sulfidoxydans NBRC 16205.</title>
        <authorList>
            <person name="Hosoyama A."/>
            <person name="Uohara A."/>
            <person name="Ohji S."/>
            <person name="Ichikawa N."/>
        </authorList>
    </citation>
    <scope>NUCLEOTIDE SEQUENCE [LARGE SCALE GENOMIC DNA]</scope>
    <source>
        <strain evidence="2 3">NBRC 16205</strain>
    </source>
</reference>
<organism evidence="2 3">
    <name type="scientific">Pseudonocardia sulfidoxydans NBRC 16205</name>
    <dbReference type="NCBI Taxonomy" id="1223511"/>
    <lineage>
        <taxon>Bacteria</taxon>
        <taxon>Bacillati</taxon>
        <taxon>Actinomycetota</taxon>
        <taxon>Actinomycetes</taxon>
        <taxon>Pseudonocardiales</taxon>
        <taxon>Pseudonocardiaceae</taxon>
        <taxon>Pseudonocardia</taxon>
    </lineage>
</organism>
<protein>
    <recommendedName>
        <fullName evidence="4">Toxin-antitoxin system HicB family antitoxin</fullName>
    </recommendedName>
</protein>
<accession>A0A511DNT7</accession>
<comment type="caution">
    <text evidence="2">The sequence shown here is derived from an EMBL/GenBank/DDBJ whole genome shotgun (WGS) entry which is preliminary data.</text>
</comment>
<sequence>MEIGPERRRKPGRPSKGDRVFTGLRLPRQYRTAAEEIARRDGLDVNDVLTRLVGERLGLPVPDYCYPDSASDAQEELPLKAS</sequence>
<evidence type="ECO:0000313" key="2">
    <source>
        <dbReference type="EMBL" id="GEL26465.1"/>
    </source>
</evidence>
<keyword evidence="3" id="KW-1185">Reference proteome</keyword>
<gene>
    <name evidence="2" type="ORF">PSU4_54190</name>
</gene>
<dbReference type="EMBL" id="BJVJ01000091">
    <property type="protein sequence ID" value="GEL26465.1"/>
    <property type="molecule type" value="Genomic_DNA"/>
</dbReference>
<dbReference type="Proteomes" id="UP000321685">
    <property type="component" value="Unassembled WGS sequence"/>
</dbReference>
<name>A0A511DNT7_9PSEU</name>
<dbReference type="RefSeq" id="WP_147114505.1">
    <property type="nucleotide sequence ID" value="NZ_BJVJ01000091.1"/>
</dbReference>
<evidence type="ECO:0000313" key="3">
    <source>
        <dbReference type="Proteomes" id="UP000321685"/>
    </source>
</evidence>
<feature type="region of interest" description="Disordered" evidence="1">
    <location>
        <begin position="1"/>
        <end position="20"/>
    </location>
</feature>
<proteinExistence type="predicted"/>
<dbReference type="OrthoDB" id="5193311at2"/>